<evidence type="ECO:0000313" key="3">
    <source>
        <dbReference type="EMBL" id="MDY8109085.1"/>
    </source>
</evidence>
<keyword evidence="4" id="KW-1185">Reference proteome</keyword>
<keyword evidence="1" id="KW-1133">Transmembrane helix</keyword>
<keyword evidence="1" id="KW-0812">Transmembrane</keyword>
<gene>
    <name evidence="3" type="ORF">U0C82_07995</name>
</gene>
<feature type="transmembrane region" description="Helical" evidence="1">
    <location>
        <begin position="41"/>
        <end position="60"/>
    </location>
</feature>
<comment type="caution">
    <text evidence="3">The sequence shown here is derived from an EMBL/GenBank/DDBJ whole genome shotgun (WGS) entry which is preliminary data.</text>
</comment>
<evidence type="ECO:0000313" key="4">
    <source>
        <dbReference type="Proteomes" id="UP001294412"/>
    </source>
</evidence>
<protein>
    <submittedName>
        <fullName evidence="3">YqaA family protein</fullName>
    </submittedName>
</protein>
<dbReference type="Pfam" id="PF09335">
    <property type="entry name" value="VTT_dom"/>
    <property type="match status" value="1"/>
</dbReference>
<keyword evidence="1" id="KW-0472">Membrane</keyword>
<dbReference type="RefSeq" id="WP_322186547.1">
    <property type="nucleotide sequence ID" value="NZ_JAXLPB010000002.1"/>
</dbReference>
<feature type="domain" description="VTT" evidence="2">
    <location>
        <begin position="33"/>
        <end position="138"/>
    </location>
</feature>
<sequence>MTDFALLTGLFWSAFLAATVLPGASELVLIAALTEGEVDPVAAVLVAGLANTLGSVVNWAMGRYFSAYADRRWFPVPRPALAKAEAMFKRYGVWTLLLAWWPFGGDALTLAAGFLRVPILTFTLLVGAGKFARYAVVAATTLGLSG</sequence>
<dbReference type="EMBL" id="JAXLPB010000002">
    <property type="protein sequence ID" value="MDY8109085.1"/>
    <property type="molecule type" value="Genomic_DNA"/>
</dbReference>
<dbReference type="InterPro" id="IPR032816">
    <property type="entry name" value="VTT_dom"/>
</dbReference>
<organism evidence="3 4">
    <name type="scientific">Fulvimarina uroteuthidis</name>
    <dbReference type="NCBI Taxonomy" id="3098149"/>
    <lineage>
        <taxon>Bacteria</taxon>
        <taxon>Pseudomonadati</taxon>
        <taxon>Pseudomonadota</taxon>
        <taxon>Alphaproteobacteria</taxon>
        <taxon>Hyphomicrobiales</taxon>
        <taxon>Aurantimonadaceae</taxon>
        <taxon>Fulvimarina</taxon>
    </lineage>
</organism>
<reference evidence="3 4" key="1">
    <citation type="submission" date="2023-12" db="EMBL/GenBank/DDBJ databases">
        <title>Description of Novel Strain Fulvimarina sp. 2208YS6-2-32 isolated from Uroteuthis (Photololigo) edulis.</title>
        <authorList>
            <person name="Park J.-S."/>
        </authorList>
    </citation>
    <scope>NUCLEOTIDE SEQUENCE [LARGE SCALE GENOMIC DNA]</scope>
    <source>
        <strain evidence="3 4">2208YS6-2-32</strain>
    </source>
</reference>
<accession>A0ABU5I180</accession>
<dbReference type="PANTHER" id="PTHR42709">
    <property type="entry name" value="ALKALINE PHOSPHATASE LIKE PROTEIN"/>
    <property type="match status" value="1"/>
</dbReference>
<evidence type="ECO:0000256" key="1">
    <source>
        <dbReference type="SAM" id="Phobius"/>
    </source>
</evidence>
<dbReference type="InterPro" id="IPR051311">
    <property type="entry name" value="DedA_domain"/>
</dbReference>
<name>A0ABU5I180_9HYPH</name>
<dbReference type="PANTHER" id="PTHR42709:SF4">
    <property type="entry name" value="INNER MEMBRANE PROTEIN YQAA"/>
    <property type="match status" value="1"/>
</dbReference>
<dbReference type="Proteomes" id="UP001294412">
    <property type="component" value="Unassembled WGS sequence"/>
</dbReference>
<evidence type="ECO:0000259" key="2">
    <source>
        <dbReference type="Pfam" id="PF09335"/>
    </source>
</evidence>
<proteinExistence type="predicted"/>